<dbReference type="Proteomes" id="UP000199318">
    <property type="component" value="Unassembled WGS sequence"/>
</dbReference>
<dbReference type="EMBL" id="FOGV01000006">
    <property type="protein sequence ID" value="SER82493.1"/>
    <property type="molecule type" value="Genomic_DNA"/>
</dbReference>
<sequence>MKKCFRLNEHGFFLFVTMLMLVVFSAVTIHALAVFDREKGFIIMEIQHTYAEHYFDNGLDAVKKAIQNDESTNITLMYDQGEVNIMTEMSDEDYDVIIAAQYQTYERDRRYLFDQNGELIQRVR</sequence>
<proteinExistence type="predicted"/>
<feature type="transmembrane region" description="Helical" evidence="1">
    <location>
        <begin position="12"/>
        <end position="35"/>
    </location>
</feature>
<evidence type="ECO:0008006" key="4">
    <source>
        <dbReference type="Google" id="ProtNLM"/>
    </source>
</evidence>
<evidence type="ECO:0000313" key="2">
    <source>
        <dbReference type="EMBL" id="SER82493.1"/>
    </source>
</evidence>
<keyword evidence="1" id="KW-0472">Membrane</keyword>
<dbReference type="STRING" id="1464123.SAMN05444126_106135"/>
<dbReference type="RefSeq" id="WP_093072420.1">
    <property type="nucleotide sequence ID" value="NZ_FOGV01000006.1"/>
</dbReference>
<gene>
    <name evidence="2" type="ORF">SAMN05444126_106135</name>
</gene>
<protein>
    <recommendedName>
        <fullName evidence="4">Competence protein ComGG</fullName>
    </recommendedName>
</protein>
<reference evidence="3" key="1">
    <citation type="submission" date="2016-10" db="EMBL/GenBank/DDBJ databases">
        <authorList>
            <person name="de Groot N.N."/>
        </authorList>
    </citation>
    <scope>NUCLEOTIDE SEQUENCE [LARGE SCALE GENOMIC DNA]</scope>
    <source>
        <strain evidence="3">10nlg</strain>
    </source>
</reference>
<evidence type="ECO:0000313" key="3">
    <source>
        <dbReference type="Proteomes" id="UP000199318"/>
    </source>
</evidence>
<evidence type="ECO:0000256" key="1">
    <source>
        <dbReference type="SAM" id="Phobius"/>
    </source>
</evidence>
<dbReference type="AlphaFoldDB" id="A0A1H9SDP4"/>
<keyword evidence="1" id="KW-1133">Transmembrane helix</keyword>
<organism evidence="2 3">
    <name type="scientific">Salisediminibacterium halotolerans</name>
    <dbReference type="NCBI Taxonomy" id="517425"/>
    <lineage>
        <taxon>Bacteria</taxon>
        <taxon>Bacillati</taxon>
        <taxon>Bacillota</taxon>
        <taxon>Bacilli</taxon>
        <taxon>Bacillales</taxon>
        <taxon>Bacillaceae</taxon>
        <taxon>Salisediminibacterium</taxon>
    </lineage>
</organism>
<keyword evidence="3" id="KW-1185">Reference proteome</keyword>
<keyword evidence="1" id="KW-0812">Transmembrane</keyword>
<name>A0A1H9SDP4_9BACI</name>
<comment type="caution">
    <text evidence="2">The sequence shown here is derived from an EMBL/GenBank/DDBJ whole genome shotgun (WGS) entry which is preliminary data.</text>
</comment>
<accession>A0A1H9SDP4</accession>